<name>A0AAD5SYB2_9FUNG</name>
<dbReference type="AlphaFoldDB" id="A0AAD5SYB2"/>
<reference evidence="11" key="1">
    <citation type="submission" date="2020-05" db="EMBL/GenBank/DDBJ databases">
        <title>Phylogenomic resolution of chytrid fungi.</title>
        <authorList>
            <person name="Stajich J.E."/>
            <person name="Amses K."/>
            <person name="Simmons R."/>
            <person name="Seto K."/>
            <person name="Myers J."/>
            <person name="Bonds A."/>
            <person name="Quandt C.A."/>
            <person name="Barry K."/>
            <person name="Liu P."/>
            <person name="Grigoriev I."/>
            <person name="Longcore J.E."/>
            <person name="James T.Y."/>
        </authorList>
    </citation>
    <scope>NUCLEOTIDE SEQUENCE</scope>
    <source>
        <strain evidence="11">JEL0513</strain>
    </source>
</reference>
<feature type="binding site" evidence="9">
    <location>
        <position position="169"/>
    </location>
    <ligand>
        <name>glyoxylate</name>
        <dbReference type="ChEBI" id="CHEBI:36655"/>
    </ligand>
</feature>
<proteinExistence type="inferred from homology"/>
<dbReference type="GO" id="GO:0010181">
    <property type="term" value="F:FMN binding"/>
    <property type="evidence" value="ECO:0007669"/>
    <property type="project" value="InterPro"/>
</dbReference>
<accession>A0AAD5SYB2</accession>
<feature type="binding site" evidence="9">
    <location>
        <position position="262"/>
    </location>
    <ligand>
        <name>glyoxylate</name>
        <dbReference type="ChEBI" id="CHEBI:36655"/>
    </ligand>
</feature>
<keyword evidence="12" id="KW-1185">Reference proteome</keyword>
<dbReference type="FunFam" id="3.20.20.70:FF:000056">
    <property type="entry name" value="hydroxyacid oxidase 2"/>
    <property type="match status" value="1"/>
</dbReference>
<evidence type="ECO:0000256" key="2">
    <source>
        <dbReference type="ARBA" id="ARBA00022630"/>
    </source>
</evidence>
<keyword evidence="3 9" id="KW-0288">FMN</keyword>
<dbReference type="Gene3D" id="3.20.20.70">
    <property type="entry name" value="Aldolase class I"/>
    <property type="match status" value="1"/>
</dbReference>
<feature type="binding site" evidence="9">
    <location>
        <position position="106"/>
    </location>
    <ligand>
        <name>FMN</name>
        <dbReference type="ChEBI" id="CHEBI:58210"/>
    </ligand>
</feature>
<dbReference type="GO" id="GO:0016491">
    <property type="term" value="F:oxidoreductase activity"/>
    <property type="evidence" value="ECO:0007669"/>
    <property type="project" value="UniProtKB-KW"/>
</dbReference>
<dbReference type="InterPro" id="IPR013785">
    <property type="entry name" value="Aldolase_TIM"/>
</dbReference>
<feature type="binding site" evidence="9">
    <location>
        <position position="24"/>
    </location>
    <ligand>
        <name>glyoxylate</name>
        <dbReference type="ChEBI" id="CHEBI:36655"/>
    </ligand>
</feature>
<dbReference type="CDD" id="cd02809">
    <property type="entry name" value="alpha_hydroxyacid_oxid_FMN"/>
    <property type="match status" value="1"/>
</dbReference>
<comment type="similarity">
    <text evidence="5">Belongs to the FMN-dependent alpha-hydroxy acid dehydrogenase family.</text>
</comment>
<dbReference type="PROSITE" id="PS51349">
    <property type="entry name" value="FMN_HYDROXY_ACID_DH_2"/>
    <property type="match status" value="1"/>
</dbReference>
<feature type="binding site" evidence="9">
    <location>
        <begin position="323"/>
        <end position="324"/>
    </location>
    <ligand>
        <name>FMN</name>
        <dbReference type="ChEBI" id="CHEBI:58210"/>
    </ligand>
</feature>
<feature type="binding site" evidence="9">
    <location>
        <begin position="300"/>
        <end position="304"/>
    </location>
    <ligand>
        <name>FMN</name>
        <dbReference type="ChEBI" id="CHEBI:58210"/>
    </ligand>
</feature>
<feature type="binding site" evidence="9">
    <location>
        <position position="260"/>
    </location>
    <ligand>
        <name>glyoxylate</name>
        <dbReference type="ChEBI" id="CHEBI:36655"/>
    </ligand>
</feature>
<dbReference type="InterPro" id="IPR008259">
    <property type="entry name" value="FMN_hydac_DH_AS"/>
</dbReference>
<protein>
    <recommendedName>
        <fullName evidence="6">Oxidase FUB9</fullName>
    </recommendedName>
    <alternativeName>
        <fullName evidence="7">Fusaric acid biosynthesis protein 9</fullName>
    </alternativeName>
</protein>
<evidence type="ECO:0000256" key="9">
    <source>
        <dbReference type="PIRSR" id="PIRSR000138-2"/>
    </source>
</evidence>
<gene>
    <name evidence="11" type="ORF">HK100_001151</name>
</gene>
<dbReference type="PIRSF" id="PIRSF000138">
    <property type="entry name" value="Al-hdrx_acd_dh"/>
    <property type="match status" value="1"/>
</dbReference>
<organism evidence="11 12">
    <name type="scientific">Physocladia obscura</name>
    <dbReference type="NCBI Taxonomy" id="109957"/>
    <lineage>
        <taxon>Eukaryota</taxon>
        <taxon>Fungi</taxon>
        <taxon>Fungi incertae sedis</taxon>
        <taxon>Chytridiomycota</taxon>
        <taxon>Chytridiomycota incertae sedis</taxon>
        <taxon>Chytridiomycetes</taxon>
        <taxon>Chytridiales</taxon>
        <taxon>Chytriomycetaceae</taxon>
        <taxon>Physocladia</taxon>
    </lineage>
</organism>
<feature type="binding site" evidence="9">
    <location>
        <position position="132"/>
    </location>
    <ligand>
        <name>glyoxylate</name>
        <dbReference type="ChEBI" id="CHEBI:36655"/>
    </ligand>
</feature>
<evidence type="ECO:0000256" key="3">
    <source>
        <dbReference type="ARBA" id="ARBA00022643"/>
    </source>
</evidence>
<dbReference type="PANTHER" id="PTHR10578">
    <property type="entry name" value="S -2-HYDROXY-ACID OXIDASE-RELATED"/>
    <property type="match status" value="1"/>
</dbReference>
<evidence type="ECO:0000256" key="6">
    <source>
        <dbReference type="ARBA" id="ARBA00073420"/>
    </source>
</evidence>
<dbReference type="GO" id="GO:0005737">
    <property type="term" value="C:cytoplasm"/>
    <property type="evidence" value="ECO:0007669"/>
    <property type="project" value="UniProtKB-ARBA"/>
</dbReference>
<evidence type="ECO:0000256" key="7">
    <source>
        <dbReference type="ARBA" id="ARBA00083297"/>
    </source>
</evidence>
<feature type="binding site" evidence="9">
    <location>
        <position position="160"/>
    </location>
    <ligand>
        <name>FMN</name>
        <dbReference type="ChEBI" id="CHEBI:58210"/>
    </ligand>
</feature>
<dbReference type="InterPro" id="IPR037396">
    <property type="entry name" value="FMN_HAD"/>
</dbReference>
<sequence length="383" mass="41637">MNFASLDDIEALALSRMDRNTRHYYESGAIDEKTMAANRADFDRFLLRPRVLRNVSNIDLSTTVLSCRVAWPVAFAPSAMHGLAHPDAELGSAAAAKNTNTLMTLSSYSTTTLEDVIAAPSKNIRETPFWLQLYVHTDRTISETLLKRAEAAGYKALALTVDAPVLGRRLNDLRFKFAMPKHLKLKNFAPEQGVMTASERNANPDASRSQKGSKADAALTWRDIAWLRGVTTMKIVLKGIMTPEDAILACEYGVDGIIVSNHGGRQLDSSPSSISVLEEIVAVVDSFPGNGKAKPEVYMDGGIRRGTDVVKALALGAKVVFIGRPVLYGLAVGGSAGVEAVVSVLTEEIKVAMALCGVTNIEQLRREKCVVKRKFKGLENFKL</sequence>
<evidence type="ECO:0000256" key="4">
    <source>
        <dbReference type="ARBA" id="ARBA00023002"/>
    </source>
</evidence>
<comment type="cofactor">
    <cofactor evidence="1">
        <name>FMN</name>
        <dbReference type="ChEBI" id="CHEBI:58210"/>
    </cofactor>
</comment>
<feature type="domain" description="FMN hydroxy acid dehydrogenase" evidence="10">
    <location>
        <begin position="1"/>
        <end position="374"/>
    </location>
</feature>
<dbReference type="Proteomes" id="UP001211907">
    <property type="component" value="Unassembled WGS sequence"/>
</dbReference>
<feature type="binding site" evidence="9">
    <location>
        <position position="238"/>
    </location>
    <ligand>
        <name>FMN</name>
        <dbReference type="ChEBI" id="CHEBI:58210"/>
    </ligand>
</feature>
<dbReference type="InterPro" id="IPR000262">
    <property type="entry name" value="FMN-dep_DH"/>
</dbReference>
<evidence type="ECO:0000313" key="11">
    <source>
        <dbReference type="EMBL" id="KAJ3116119.1"/>
    </source>
</evidence>
<feature type="binding site" evidence="9">
    <location>
        <position position="134"/>
    </location>
    <ligand>
        <name>glyoxylate</name>
        <dbReference type="ChEBI" id="CHEBI:36655"/>
    </ligand>
</feature>
<evidence type="ECO:0000256" key="5">
    <source>
        <dbReference type="ARBA" id="ARBA00024042"/>
    </source>
</evidence>
<dbReference type="SUPFAM" id="SSF51395">
    <property type="entry name" value="FMN-linked oxidoreductases"/>
    <property type="match status" value="1"/>
</dbReference>
<evidence type="ECO:0000256" key="8">
    <source>
        <dbReference type="PIRSR" id="PIRSR000138-1"/>
    </source>
</evidence>
<dbReference type="EMBL" id="JADGJH010001249">
    <property type="protein sequence ID" value="KAJ3116119.1"/>
    <property type="molecule type" value="Genomic_DNA"/>
</dbReference>
<evidence type="ECO:0000256" key="1">
    <source>
        <dbReference type="ARBA" id="ARBA00001917"/>
    </source>
</evidence>
<dbReference type="InterPro" id="IPR012133">
    <property type="entry name" value="Alpha-hydoxy_acid_DH_FMN"/>
</dbReference>
<dbReference type="PANTHER" id="PTHR10578:SF107">
    <property type="entry name" value="2-HYDROXYACID OXIDASE 1"/>
    <property type="match status" value="1"/>
</dbReference>
<feature type="binding site" evidence="9">
    <location>
        <position position="265"/>
    </location>
    <ligand>
        <name>glyoxylate</name>
        <dbReference type="ChEBI" id="CHEBI:36655"/>
    </ligand>
</feature>
<comment type="caution">
    <text evidence="11">The sequence shown here is derived from an EMBL/GenBank/DDBJ whole genome shotgun (WGS) entry which is preliminary data.</text>
</comment>
<dbReference type="Pfam" id="PF01070">
    <property type="entry name" value="FMN_dh"/>
    <property type="match status" value="1"/>
</dbReference>
<keyword evidence="2 9" id="KW-0285">Flavoprotein</keyword>
<feature type="active site" description="Proton acceptor" evidence="8">
    <location>
        <position position="262"/>
    </location>
</feature>
<dbReference type="PROSITE" id="PS00557">
    <property type="entry name" value="FMN_HYDROXY_ACID_DH_1"/>
    <property type="match status" value="1"/>
</dbReference>
<evidence type="ECO:0000259" key="10">
    <source>
        <dbReference type="PROSITE" id="PS51349"/>
    </source>
</evidence>
<evidence type="ECO:0000313" key="12">
    <source>
        <dbReference type="Proteomes" id="UP001211907"/>
    </source>
</evidence>
<keyword evidence="4" id="KW-0560">Oxidoreductase</keyword>
<feature type="binding site" evidence="9">
    <location>
        <begin position="77"/>
        <end position="79"/>
    </location>
    <ligand>
        <name>FMN</name>
        <dbReference type="ChEBI" id="CHEBI:58210"/>
    </ligand>
</feature>